<evidence type="ECO:0000256" key="1">
    <source>
        <dbReference type="SAM" id="MobiDB-lite"/>
    </source>
</evidence>
<feature type="region of interest" description="Disordered" evidence="1">
    <location>
        <begin position="128"/>
        <end position="150"/>
    </location>
</feature>
<dbReference type="InParanoid" id="A0A2J6TTX4"/>
<dbReference type="AlphaFoldDB" id="A0A2J6TTX4"/>
<evidence type="ECO:0000313" key="3">
    <source>
        <dbReference type="Proteomes" id="UP000235371"/>
    </source>
</evidence>
<feature type="compositionally biased region" description="Polar residues" evidence="1">
    <location>
        <begin position="128"/>
        <end position="141"/>
    </location>
</feature>
<protein>
    <submittedName>
        <fullName evidence="2">Uncharacterized protein</fullName>
    </submittedName>
</protein>
<dbReference type="Proteomes" id="UP000235371">
    <property type="component" value="Unassembled WGS sequence"/>
</dbReference>
<proteinExistence type="predicted"/>
<dbReference type="EMBL" id="KZ613743">
    <property type="protein sequence ID" value="PMD66483.1"/>
    <property type="molecule type" value="Genomic_DNA"/>
</dbReference>
<reference evidence="2 3" key="1">
    <citation type="submission" date="2016-04" db="EMBL/GenBank/DDBJ databases">
        <title>A degradative enzymes factory behind the ericoid mycorrhizal symbiosis.</title>
        <authorList>
            <consortium name="DOE Joint Genome Institute"/>
            <person name="Martino E."/>
            <person name="Morin E."/>
            <person name="Grelet G."/>
            <person name="Kuo A."/>
            <person name="Kohler A."/>
            <person name="Daghino S."/>
            <person name="Barry K."/>
            <person name="Choi C."/>
            <person name="Cichocki N."/>
            <person name="Clum A."/>
            <person name="Copeland A."/>
            <person name="Hainaut M."/>
            <person name="Haridas S."/>
            <person name="Labutti K."/>
            <person name="Lindquist E."/>
            <person name="Lipzen A."/>
            <person name="Khouja H.-R."/>
            <person name="Murat C."/>
            <person name="Ohm R."/>
            <person name="Olson A."/>
            <person name="Spatafora J."/>
            <person name="Veneault-Fourrey C."/>
            <person name="Henrissat B."/>
            <person name="Grigoriev I."/>
            <person name="Martin F."/>
            <person name="Perotto S."/>
        </authorList>
    </citation>
    <scope>NUCLEOTIDE SEQUENCE [LARGE SCALE GENOMIC DNA]</scope>
    <source>
        <strain evidence="2 3">E</strain>
    </source>
</reference>
<dbReference type="RefSeq" id="XP_024743387.1">
    <property type="nucleotide sequence ID" value="XM_024882340.1"/>
</dbReference>
<accession>A0A2J6TTX4</accession>
<organism evidence="2 3">
    <name type="scientific">Hyaloscypha bicolor E</name>
    <dbReference type="NCBI Taxonomy" id="1095630"/>
    <lineage>
        <taxon>Eukaryota</taxon>
        <taxon>Fungi</taxon>
        <taxon>Dikarya</taxon>
        <taxon>Ascomycota</taxon>
        <taxon>Pezizomycotina</taxon>
        <taxon>Leotiomycetes</taxon>
        <taxon>Helotiales</taxon>
        <taxon>Hyaloscyphaceae</taxon>
        <taxon>Hyaloscypha</taxon>
        <taxon>Hyaloscypha bicolor</taxon>
    </lineage>
</organism>
<sequence>MPTLTSIDIIAASPSTPSDISYDTIQDIRSPSSYQWKTTCLGGANAAIEGNTLPSYISLPPIFGHSRASNAFNTDALSENLQEEVFKWQSPTPNYALAASHEFQIVSQLGVLGENHSQAKCCFGSVPSNTEHSEETIQTNGRAEAYPTFE</sequence>
<gene>
    <name evidence="2" type="ORF">K444DRAFT_623983</name>
</gene>
<evidence type="ECO:0000313" key="2">
    <source>
        <dbReference type="EMBL" id="PMD66483.1"/>
    </source>
</evidence>
<dbReference type="GeneID" id="36590417"/>
<keyword evidence="3" id="KW-1185">Reference proteome</keyword>
<name>A0A2J6TTX4_9HELO</name>